<dbReference type="Proteomes" id="UP000620046">
    <property type="component" value="Unassembled WGS sequence"/>
</dbReference>
<dbReference type="InterPro" id="IPR050855">
    <property type="entry name" value="NDM-1-like"/>
</dbReference>
<feature type="domain" description="Metallo-beta-lactamase" evidence="3">
    <location>
        <begin position="52"/>
        <end position="236"/>
    </location>
</feature>
<dbReference type="CDD" id="cd16282">
    <property type="entry name" value="metallo-hydrolase-like_MBL-fold"/>
    <property type="match status" value="1"/>
</dbReference>
<keyword evidence="5" id="KW-1185">Reference proteome</keyword>
<feature type="signal peptide" evidence="2">
    <location>
        <begin position="1"/>
        <end position="20"/>
    </location>
</feature>
<dbReference type="InterPro" id="IPR036866">
    <property type="entry name" value="RibonucZ/Hydroxyglut_hydro"/>
</dbReference>
<comment type="caution">
    <text evidence="4">The sequence shown here is derived from an EMBL/GenBank/DDBJ whole genome shotgun (WGS) entry which is preliminary data.</text>
</comment>
<proteinExistence type="inferred from homology"/>
<reference evidence="5" key="1">
    <citation type="journal article" date="2019" name="Int. J. Syst. Evol. Microbiol.">
        <title>The Global Catalogue of Microorganisms (GCM) 10K type strain sequencing project: providing services to taxonomists for standard genome sequencing and annotation.</title>
        <authorList>
            <consortium name="The Broad Institute Genomics Platform"/>
            <consortium name="The Broad Institute Genome Sequencing Center for Infectious Disease"/>
            <person name="Wu L."/>
            <person name="Ma J."/>
        </authorList>
    </citation>
    <scope>NUCLEOTIDE SEQUENCE [LARGE SCALE GENOMIC DNA]</scope>
    <source>
        <strain evidence="5">CGMCC 1.15439</strain>
    </source>
</reference>
<sequence>MKNSIVLVAYAMCASVCLSAAGQSPAPFLLRDMGSGAWAAIDNSTVKPNLAGSNAGFVIGPQAVLVVDTFESPAAAQKMLGAIRAKTNLPVRYVVDTHYHLDHVAGNQVFAKSGAIIMAQENVRPWMRTENLKFFGEKITPKQRDWVKDFYLPDVTYAQGATAYIGIDRGEVLRFMAGHTGGDTIIYDAQANVVFCGDLFWNHALPNLIDASTKEWVESLNVLLHDYPSAKFVPGHGDEIGNASDVRAFRDYLVFLRQAVSRAQADGASGVDVLRVVLPQVSERYGKWAFFDFAGPDIQQTDEELRHLKKLPRQPLK</sequence>
<dbReference type="RefSeq" id="WP_188792666.1">
    <property type="nucleotide sequence ID" value="NZ_BMJA01000001.1"/>
</dbReference>
<dbReference type="Gene3D" id="3.60.15.10">
    <property type="entry name" value="Ribonuclease Z/Hydroxyacylglutathione hydrolase-like"/>
    <property type="match status" value="1"/>
</dbReference>
<dbReference type="SUPFAM" id="SSF56281">
    <property type="entry name" value="Metallo-hydrolase/oxidoreductase"/>
    <property type="match status" value="1"/>
</dbReference>
<comment type="similarity">
    <text evidence="1">Belongs to the metallo-beta-lactamase superfamily. Class-B beta-lactamase family.</text>
</comment>
<dbReference type="EMBL" id="BMJA01000001">
    <property type="protein sequence ID" value="GGA19847.1"/>
    <property type="molecule type" value="Genomic_DNA"/>
</dbReference>
<accession>A0ABQ1FLH0</accession>
<dbReference type="Pfam" id="PF00753">
    <property type="entry name" value="Lactamase_B"/>
    <property type="match status" value="1"/>
</dbReference>
<gene>
    <name evidence="4" type="ORF">GCM10010981_04820</name>
</gene>
<protein>
    <recommendedName>
        <fullName evidence="3">Metallo-beta-lactamase domain-containing protein</fullName>
    </recommendedName>
</protein>
<evidence type="ECO:0000256" key="1">
    <source>
        <dbReference type="ARBA" id="ARBA00005250"/>
    </source>
</evidence>
<name>A0ABQ1FLH0_9GAMM</name>
<dbReference type="PANTHER" id="PTHR42951">
    <property type="entry name" value="METALLO-BETA-LACTAMASE DOMAIN-CONTAINING"/>
    <property type="match status" value="1"/>
</dbReference>
<evidence type="ECO:0000313" key="4">
    <source>
        <dbReference type="EMBL" id="GGA19847.1"/>
    </source>
</evidence>
<evidence type="ECO:0000256" key="2">
    <source>
        <dbReference type="SAM" id="SignalP"/>
    </source>
</evidence>
<organism evidence="4 5">
    <name type="scientific">Dyella nitratireducens</name>
    <dbReference type="NCBI Taxonomy" id="1849580"/>
    <lineage>
        <taxon>Bacteria</taxon>
        <taxon>Pseudomonadati</taxon>
        <taxon>Pseudomonadota</taxon>
        <taxon>Gammaproteobacteria</taxon>
        <taxon>Lysobacterales</taxon>
        <taxon>Rhodanobacteraceae</taxon>
        <taxon>Dyella</taxon>
    </lineage>
</organism>
<evidence type="ECO:0000313" key="5">
    <source>
        <dbReference type="Proteomes" id="UP000620046"/>
    </source>
</evidence>
<keyword evidence="2" id="KW-0732">Signal</keyword>
<feature type="chain" id="PRO_5047324926" description="Metallo-beta-lactamase domain-containing protein" evidence="2">
    <location>
        <begin position="21"/>
        <end position="317"/>
    </location>
</feature>
<dbReference type="InterPro" id="IPR001279">
    <property type="entry name" value="Metallo-B-lactamas"/>
</dbReference>
<dbReference type="PANTHER" id="PTHR42951:SF4">
    <property type="entry name" value="ACYL-COENZYME A THIOESTERASE MBLAC2"/>
    <property type="match status" value="1"/>
</dbReference>
<dbReference type="SMART" id="SM00849">
    <property type="entry name" value="Lactamase_B"/>
    <property type="match status" value="1"/>
</dbReference>
<evidence type="ECO:0000259" key="3">
    <source>
        <dbReference type="SMART" id="SM00849"/>
    </source>
</evidence>